<accession>A0AAF0F5D0</accession>
<evidence type="ECO:0000256" key="7">
    <source>
        <dbReference type="ARBA" id="ARBA00035179"/>
    </source>
</evidence>
<evidence type="ECO:0000256" key="2">
    <source>
        <dbReference type="ARBA" id="ARBA00022946"/>
    </source>
</evidence>
<proteinExistence type="inferred from homology"/>
<evidence type="ECO:0000313" key="10">
    <source>
        <dbReference type="Proteomes" id="UP001214628"/>
    </source>
</evidence>
<reference evidence="9" key="1">
    <citation type="submission" date="2023-02" db="EMBL/GenBank/DDBJ databases">
        <title>Mating type loci evolution in Malassezia.</title>
        <authorList>
            <person name="Coelho M.A."/>
        </authorList>
    </citation>
    <scope>NUCLEOTIDE SEQUENCE</scope>
    <source>
        <strain evidence="9">CBS 14136</strain>
    </source>
</reference>
<feature type="region of interest" description="Disordered" evidence="8">
    <location>
        <begin position="129"/>
        <end position="196"/>
    </location>
</feature>
<keyword evidence="5" id="KW-0687">Ribonucleoprotein</keyword>
<keyword evidence="2" id="KW-0809">Transit peptide</keyword>
<name>A0AAF0F5D0_9BASI</name>
<gene>
    <name evidence="9" type="ORF">MPSI1_002017</name>
</gene>
<organism evidence="9 10">
    <name type="scientific">Malassezia psittaci</name>
    <dbReference type="NCBI Taxonomy" id="1821823"/>
    <lineage>
        <taxon>Eukaryota</taxon>
        <taxon>Fungi</taxon>
        <taxon>Dikarya</taxon>
        <taxon>Basidiomycota</taxon>
        <taxon>Ustilaginomycotina</taxon>
        <taxon>Malasseziomycetes</taxon>
        <taxon>Malasseziales</taxon>
        <taxon>Malasseziaceae</taxon>
        <taxon>Malassezia</taxon>
    </lineage>
</organism>
<dbReference type="PANTHER" id="PTHR28595:SF1">
    <property type="entry name" value="LARGE RIBOSOMAL SUBUNIT PROTEIN ML54"/>
    <property type="match status" value="1"/>
</dbReference>
<dbReference type="PANTHER" id="PTHR28595">
    <property type="entry name" value="39S RIBOSOMAL PROTEIN L54, MITOCHONDRIAL"/>
    <property type="match status" value="1"/>
</dbReference>
<dbReference type="Proteomes" id="UP001214628">
    <property type="component" value="Chromosome 2"/>
</dbReference>
<evidence type="ECO:0000256" key="1">
    <source>
        <dbReference type="ARBA" id="ARBA00004173"/>
    </source>
</evidence>
<comment type="subcellular location">
    <subcellularLocation>
        <location evidence="1">Mitochondrion</location>
    </subcellularLocation>
</comment>
<evidence type="ECO:0000256" key="4">
    <source>
        <dbReference type="ARBA" id="ARBA00023128"/>
    </source>
</evidence>
<feature type="compositionally biased region" description="Low complexity" evidence="8">
    <location>
        <begin position="144"/>
        <end position="158"/>
    </location>
</feature>
<keyword evidence="4" id="KW-0496">Mitochondrion</keyword>
<evidence type="ECO:0000256" key="6">
    <source>
        <dbReference type="ARBA" id="ARBA00033752"/>
    </source>
</evidence>
<keyword evidence="10" id="KW-1185">Reference proteome</keyword>
<keyword evidence="3" id="KW-0689">Ribosomal protein</keyword>
<feature type="compositionally biased region" description="Basic and acidic residues" evidence="8">
    <location>
        <begin position="166"/>
        <end position="175"/>
    </location>
</feature>
<dbReference type="EMBL" id="CP118376">
    <property type="protein sequence ID" value="WFD43356.1"/>
    <property type="molecule type" value="Genomic_DNA"/>
</dbReference>
<protein>
    <recommendedName>
        <fullName evidence="7">Large ribosomal subunit protein mL54</fullName>
    </recommendedName>
</protein>
<sequence length="196" mass="21432">MSLLRLVGQSVPRSLRVTAGQKWNRSSYLLHTDASLPPAAKSDAPSVAPAGTVFAGLSIYKDRADPVAKPDHEYPNWLWDLLEDPAIKSSKSLIAGDVDTTGMSKGEARAAYKRSAKLARQQLKRQQAAEAKEAARQLNMNPDQKAASQAKLAAQVAKETQPKSPSEQREDELKARRTLRKKNRAAIKASNFVKST</sequence>
<feature type="compositionally biased region" description="Basic residues" evidence="8">
    <location>
        <begin position="176"/>
        <end position="185"/>
    </location>
</feature>
<dbReference type="Pfam" id="PF08561">
    <property type="entry name" value="Ribosomal_L37"/>
    <property type="match status" value="1"/>
</dbReference>
<dbReference type="GO" id="GO:0003735">
    <property type="term" value="F:structural constituent of ribosome"/>
    <property type="evidence" value="ECO:0007669"/>
    <property type="project" value="TreeGrafter"/>
</dbReference>
<evidence type="ECO:0000256" key="5">
    <source>
        <dbReference type="ARBA" id="ARBA00023274"/>
    </source>
</evidence>
<dbReference type="GO" id="GO:0005762">
    <property type="term" value="C:mitochondrial large ribosomal subunit"/>
    <property type="evidence" value="ECO:0007669"/>
    <property type="project" value="TreeGrafter"/>
</dbReference>
<comment type="similarity">
    <text evidence="6">Belongs to the mitochondrion-specific ribosomal protein mL54 family.</text>
</comment>
<evidence type="ECO:0000256" key="8">
    <source>
        <dbReference type="SAM" id="MobiDB-lite"/>
    </source>
</evidence>
<evidence type="ECO:0000313" key="9">
    <source>
        <dbReference type="EMBL" id="WFD43356.1"/>
    </source>
</evidence>
<dbReference type="InterPro" id="IPR013870">
    <property type="entry name" value="Ribosomal_mL54"/>
</dbReference>
<evidence type="ECO:0000256" key="3">
    <source>
        <dbReference type="ARBA" id="ARBA00022980"/>
    </source>
</evidence>
<dbReference type="AlphaFoldDB" id="A0AAF0F5D0"/>